<keyword evidence="3" id="KW-1185">Reference proteome</keyword>
<feature type="transmembrane region" description="Helical" evidence="1">
    <location>
        <begin position="6"/>
        <end position="30"/>
    </location>
</feature>
<organism evidence="2 3">
    <name type="scientific">Thalassococcus arenae</name>
    <dbReference type="NCBI Taxonomy" id="2851652"/>
    <lineage>
        <taxon>Bacteria</taxon>
        <taxon>Pseudomonadati</taxon>
        <taxon>Pseudomonadota</taxon>
        <taxon>Alphaproteobacteria</taxon>
        <taxon>Rhodobacterales</taxon>
        <taxon>Roseobacteraceae</taxon>
        <taxon>Thalassococcus</taxon>
    </lineage>
</organism>
<evidence type="ECO:0000313" key="2">
    <source>
        <dbReference type="EMBL" id="MBV2358650.1"/>
    </source>
</evidence>
<dbReference type="RefSeq" id="WP_217776508.1">
    <property type="nucleotide sequence ID" value="NZ_JAHRWL010000001.1"/>
</dbReference>
<gene>
    <name evidence="2" type="ORF">KUH32_02605</name>
</gene>
<dbReference type="Pfam" id="PF09928">
    <property type="entry name" value="DUF2160"/>
    <property type="match status" value="1"/>
</dbReference>
<dbReference type="Proteomes" id="UP001166293">
    <property type="component" value="Unassembled WGS sequence"/>
</dbReference>
<keyword evidence="1" id="KW-0812">Transmembrane</keyword>
<feature type="transmembrane region" description="Helical" evidence="1">
    <location>
        <begin position="51"/>
        <end position="68"/>
    </location>
</feature>
<dbReference type="InterPro" id="IPR018678">
    <property type="entry name" value="DUF2160_TM"/>
</dbReference>
<proteinExistence type="predicted"/>
<accession>A0ABS6N537</accession>
<name>A0ABS6N537_9RHOB</name>
<comment type="caution">
    <text evidence="2">The sequence shown here is derived from an EMBL/GenBank/DDBJ whole genome shotgun (WGS) entry which is preliminary data.</text>
</comment>
<protein>
    <submittedName>
        <fullName evidence="2">DUF2160 domain-containing protein</fullName>
    </submittedName>
</protein>
<sequence length="92" mass="10349">MLSWMAWTWPTALVFIGIFAAIGVLTAIEIKYPGGHARKGILGLTTTRGDRLFLTLLGTSYIFLAWLGLFGMPLWWPLGLSVLWGLFCFWKV</sequence>
<evidence type="ECO:0000313" key="3">
    <source>
        <dbReference type="Proteomes" id="UP001166293"/>
    </source>
</evidence>
<reference evidence="2" key="1">
    <citation type="submission" date="2021-06" db="EMBL/GenBank/DDBJ databases">
        <title>Thalassococcus sp. CAU 1522 isolated from sea sand, Republic of Korea.</title>
        <authorList>
            <person name="Kim W."/>
        </authorList>
    </citation>
    <scope>NUCLEOTIDE SEQUENCE</scope>
    <source>
        <strain evidence="2">CAU 1522</strain>
    </source>
</reference>
<keyword evidence="1" id="KW-0472">Membrane</keyword>
<keyword evidence="1" id="KW-1133">Transmembrane helix</keyword>
<evidence type="ECO:0000256" key="1">
    <source>
        <dbReference type="SAM" id="Phobius"/>
    </source>
</evidence>
<dbReference type="EMBL" id="JAHRWL010000001">
    <property type="protein sequence ID" value="MBV2358650.1"/>
    <property type="molecule type" value="Genomic_DNA"/>
</dbReference>